<protein>
    <submittedName>
        <fullName evidence="2">Uncharacterized protein</fullName>
    </submittedName>
</protein>
<keyword evidence="3" id="KW-1185">Reference proteome</keyword>
<dbReference type="Proteomes" id="UP001633002">
    <property type="component" value="Unassembled WGS sequence"/>
</dbReference>
<name>A0ABD3HSH8_9MARC</name>
<gene>
    <name evidence="2" type="ORF">R1sor_006686</name>
</gene>
<accession>A0ABD3HSH8</accession>
<comment type="caution">
    <text evidence="2">The sequence shown here is derived from an EMBL/GenBank/DDBJ whole genome shotgun (WGS) entry which is preliminary data.</text>
</comment>
<evidence type="ECO:0000256" key="1">
    <source>
        <dbReference type="SAM" id="MobiDB-lite"/>
    </source>
</evidence>
<evidence type="ECO:0000313" key="2">
    <source>
        <dbReference type="EMBL" id="KAL3693035.1"/>
    </source>
</evidence>
<feature type="region of interest" description="Disordered" evidence="1">
    <location>
        <begin position="340"/>
        <end position="378"/>
    </location>
</feature>
<evidence type="ECO:0000313" key="3">
    <source>
        <dbReference type="Proteomes" id="UP001633002"/>
    </source>
</evidence>
<dbReference type="AlphaFoldDB" id="A0ABD3HSH8"/>
<organism evidence="2 3">
    <name type="scientific">Riccia sorocarpa</name>
    <dbReference type="NCBI Taxonomy" id="122646"/>
    <lineage>
        <taxon>Eukaryota</taxon>
        <taxon>Viridiplantae</taxon>
        <taxon>Streptophyta</taxon>
        <taxon>Embryophyta</taxon>
        <taxon>Marchantiophyta</taxon>
        <taxon>Marchantiopsida</taxon>
        <taxon>Marchantiidae</taxon>
        <taxon>Marchantiales</taxon>
        <taxon>Ricciaceae</taxon>
        <taxon>Riccia</taxon>
    </lineage>
</organism>
<reference evidence="2 3" key="1">
    <citation type="submission" date="2024-09" db="EMBL/GenBank/DDBJ databases">
        <title>Chromosome-scale assembly of Riccia sorocarpa.</title>
        <authorList>
            <person name="Paukszto L."/>
        </authorList>
    </citation>
    <scope>NUCLEOTIDE SEQUENCE [LARGE SCALE GENOMIC DNA]</scope>
    <source>
        <strain evidence="2">LP-2024</strain>
        <tissue evidence="2">Aerial parts of the thallus</tissue>
    </source>
</reference>
<proteinExistence type="predicted"/>
<dbReference type="EMBL" id="JBJQOH010000003">
    <property type="protein sequence ID" value="KAL3693035.1"/>
    <property type="molecule type" value="Genomic_DNA"/>
</dbReference>
<sequence length="378" mass="42672">MPIQQTAGGSDPDKTSGMKGVSIRMMLSAGRGFALASISVLPRVDEYGEKRENSEEEVVRSYNERVHKVIQAWKNLHGLFENIQNDSVIKPLIHPDQGNAKLASVPVSVSSSGPVRDIQAEPDFERQVSKRDDEEIVRKYSITEWDHTTAKSKVQVSALAASLKEERNSKVLPTRVQFRMDKENKDVREERGDLGIDQETEFSFGSPVEVVSDRRHSLTRLGSPREVTTDRRQSLSTLKELAEGGLDRDKNDKTAQVIKEISERKVKERAAGKVKLIGALASELGDEVRMLKDQLHQIKLEKRQLEEKNLQKDRYIRSLVDERKQLLSRINKLSDELNALSDGPHMHFKPAEPYYGNRSATPASVSRVVNKRTTPTKQ</sequence>